<evidence type="ECO:0000256" key="5">
    <source>
        <dbReference type="ARBA" id="ARBA00022801"/>
    </source>
</evidence>
<evidence type="ECO:0000256" key="9">
    <source>
        <dbReference type="ARBA" id="ARBA00048336"/>
    </source>
</evidence>
<name>A0ABS2XWC4_POLSP</name>
<dbReference type="Pfam" id="PF13499">
    <property type="entry name" value="EF-hand_7"/>
    <property type="match status" value="1"/>
</dbReference>
<dbReference type="CDD" id="cd23767">
    <property type="entry name" value="IQCD"/>
    <property type="match status" value="1"/>
</dbReference>
<feature type="domain" description="EF-hand" evidence="11">
    <location>
        <begin position="599"/>
        <end position="634"/>
    </location>
</feature>
<dbReference type="InterPro" id="IPR018247">
    <property type="entry name" value="EF_Hand_1_Ca_BS"/>
</dbReference>
<dbReference type="PROSITE" id="PS00125">
    <property type="entry name" value="SER_THR_PHOSPHATASE"/>
    <property type="match status" value="1"/>
</dbReference>
<dbReference type="InterPro" id="IPR013235">
    <property type="entry name" value="PPP_dom"/>
</dbReference>
<keyword evidence="6" id="KW-0106">Calcium</keyword>
<sequence length="680" mass="78975">AMKAAVLIQRWYRQYVARMEVRRRCTWTIFQSIEYAGEQDQIKLQNFFTYLMDHFTPTNSNQRDLISHIFTEDEVYKQTELEYYCDHETIELPESYAGPHIDFPLTAAHAAALVEAFRHKQQLHARYVLQLLHETLKHLKLLPNINRVSTCFCEEITICGDLHGQLDDLLLIFYKNGLPSVEKLYIFNGDYVDRGKDSIEILLILFAFLLVYPNEVHMNRGNHEDYIVNLRYGFTKEVMQKYKMHGRKIHKLLQIVFSWMPLATVIDQKVLITHGGISDTTDLDIIAKVDRHKVLVFIDASNSFFTGECPRREARTTSQGRCVALWKRSWRSVAGKWASPNHMKMASSPCPFPNQTRNPSMSVNLITLNGSRNPILYLRKVCWPRLKIVDILWSDPMHQEGCVPNAVRGGGCYYGPDVTEKVLSRHNLQLLIRSHECKQDGYEFCHNRKVLTIFSASNYYELGSNRGAYVKLGPDLIPHLVQYQVSRTTRKLTMKQRVSRVERSALRALREQLFSHKSDLISAFEKYDKNKTGRIPLNDWATVVESVLQLGLPWRVLRSQLVQSAPEGLLEYHAWFHDLAIEQPTAEHVHQSLLETLYRNRSNLETIFRIIDSDNSGLVSFEEFCQTWKLLSSHLNMEISNEAISDLARSIDFNKDGSIDINEFLEAFRLVDKIHYTERE</sequence>
<evidence type="ECO:0000256" key="10">
    <source>
        <dbReference type="RuleBase" id="RU004273"/>
    </source>
</evidence>
<evidence type="ECO:0000313" key="13">
    <source>
        <dbReference type="Proteomes" id="UP001166093"/>
    </source>
</evidence>
<keyword evidence="13" id="KW-1185">Reference proteome</keyword>
<organism evidence="12 13">
    <name type="scientific">Polyodon spathula</name>
    <name type="common">North American paddlefish</name>
    <name type="synonym">Squalus spathula</name>
    <dbReference type="NCBI Taxonomy" id="7913"/>
    <lineage>
        <taxon>Eukaryota</taxon>
        <taxon>Metazoa</taxon>
        <taxon>Chordata</taxon>
        <taxon>Craniata</taxon>
        <taxon>Vertebrata</taxon>
        <taxon>Euteleostomi</taxon>
        <taxon>Actinopterygii</taxon>
        <taxon>Chondrostei</taxon>
        <taxon>Acipenseriformes</taxon>
        <taxon>Polyodontidae</taxon>
        <taxon>Polyodon</taxon>
    </lineage>
</organism>
<keyword evidence="4" id="KW-0677">Repeat</keyword>
<keyword evidence="7" id="KW-0464">Manganese</keyword>
<dbReference type="SUPFAM" id="SSF56300">
    <property type="entry name" value="Metallo-dependent phosphatases"/>
    <property type="match status" value="1"/>
</dbReference>
<evidence type="ECO:0000256" key="8">
    <source>
        <dbReference type="ARBA" id="ARBA00047761"/>
    </source>
</evidence>
<feature type="non-terminal residue" evidence="12">
    <location>
        <position position="680"/>
    </location>
</feature>
<dbReference type="InterPro" id="IPR006186">
    <property type="entry name" value="Ser/Thr-sp_prot-phosphatase"/>
</dbReference>
<reference evidence="12" key="1">
    <citation type="journal article" date="2021" name="Cell">
        <title>Tracing the genetic footprints of vertebrate landing in non-teleost ray-finned fishes.</title>
        <authorList>
            <person name="Bi X."/>
            <person name="Wang K."/>
            <person name="Yang L."/>
            <person name="Pan H."/>
            <person name="Jiang H."/>
            <person name="Wei Q."/>
            <person name="Fang M."/>
            <person name="Yu H."/>
            <person name="Zhu C."/>
            <person name="Cai Y."/>
            <person name="He Y."/>
            <person name="Gan X."/>
            <person name="Zeng H."/>
            <person name="Yu D."/>
            <person name="Zhu Y."/>
            <person name="Jiang H."/>
            <person name="Qiu Q."/>
            <person name="Yang H."/>
            <person name="Zhang Y.E."/>
            <person name="Wang W."/>
            <person name="Zhu M."/>
            <person name="He S."/>
            <person name="Zhang G."/>
        </authorList>
    </citation>
    <scope>NUCLEOTIDE SEQUENCE</scope>
    <source>
        <strain evidence="12">Pddl_001</strain>
    </source>
</reference>
<gene>
    <name evidence="12" type="primary">Ppef2_1</name>
    <name evidence="12" type="ORF">GTO93_0006378</name>
</gene>
<evidence type="ECO:0000256" key="1">
    <source>
        <dbReference type="ARBA" id="ARBA00001936"/>
    </source>
</evidence>
<evidence type="ECO:0000256" key="7">
    <source>
        <dbReference type="ARBA" id="ARBA00023211"/>
    </source>
</evidence>
<evidence type="ECO:0000256" key="3">
    <source>
        <dbReference type="ARBA" id="ARBA00022723"/>
    </source>
</evidence>
<dbReference type="InterPro" id="IPR029052">
    <property type="entry name" value="Metallo-depent_PP-like"/>
</dbReference>
<dbReference type="EMBL" id="JAAWVQ010081412">
    <property type="protein sequence ID" value="MBN3278678.1"/>
    <property type="molecule type" value="Genomic_DNA"/>
</dbReference>
<dbReference type="Pfam" id="PF00149">
    <property type="entry name" value="Metallophos"/>
    <property type="match status" value="1"/>
</dbReference>
<feature type="non-terminal residue" evidence="12">
    <location>
        <position position="1"/>
    </location>
</feature>
<dbReference type="SUPFAM" id="SSF47473">
    <property type="entry name" value="EF-hand"/>
    <property type="match status" value="1"/>
</dbReference>
<comment type="catalytic activity">
    <reaction evidence="8">
        <text>O-phospho-L-seryl-[protein] + H2O = L-seryl-[protein] + phosphate</text>
        <dbReference type="Rhea" id="RHEA:20629"/>
        <dbReference type="Rhea" id="RHEA-COMP:9863"/>
        <dbReference type="Rhea" id="RHEA-COMP:11604"/>
        <dbReference type="ChEBI" id="CHEBI:15377"/>
        <dbReference type="ChEBI" id="CHEBI:29999"/>
        <dbReference type="ChEBI" id="CHEBI:43474"/>
        <dbReference type="ChEBI" id="CHEBI:83421"/>
        <dbReference type="EC" id="3.1.3.16"/>
    </reaction>
</comment>
<dbReference type="SMART" id="SM00156">
    <property type="entry name" value="PP2Ac"/>
    <property type="match status" value="1"/>
</dbReference>
<dbReference type="EC" id="3.1.3.16" evidence="10"/>
<keyword evidence="5 10" id="KW-0378">Hydrolase</keyword>
<dbReference type="PIRSF" id="PIRSF000912">
    <property type="entry name" value="PPEF"/>
    <property type="match status" value="1"/>
</dbReference>
<comment type="catalytic activity">
    <reaction evidence="9 10">
        <text>O-phospho-L-threonyl-[protein] + H2O = L-threonyl-[protein] + phosphate</text>
        <dbReference type="Rhea" id="RHEA:47004"/>
        <dbReference type="Rhea" id="RHEA-COMP:11060"/>
        <dbReference type="Rhea" id="RHEA-COMP:11605"/>
        <dbReference type="ChEBI" id="CHEBI:15377"/>
        <dbReference type="ChEBI" id="CHEBI:30013"/>
        <dbReference type="ChEBI" id="CHEBI:43474"/>
        <dbReference type="ChEBI" id="CHEBI:61977"/>
        <dbReference type="EC" id="3.1.3.16"/>
    </reaction>
</comment>
<evidence type="ECO:0000256" key="4">
    <source>
        <dbReference type="ARBA" id="ARBA00022737"/>
    </source>
</evidence>
<comment type="similarity">
    <text evidence="2 10">Belongs to the PPP phosphatase family.</text>
</comment>
<feature type="domain" description="EF-hand" evidence="11">
    <location>
        <begin position="639"/>
        <end position="674"/>
    </location>
</feature>
<dbReference type="InterPro" id="IPR011992">
    <property type="entry name" value="EF-hand-dom_pair"/>
</dbReference>
<keyword evidence="3" id="KW-0479">Metal-binding</keyword>
<feature type="domain" description="EF-hand" evidence="11">
    <location>
        <begin position="515"/>
        <end position="550"/>
    </location>
</feature>
<evidence type="ECO:0000256" key="6">
    <source>
        <dbReference type="ARBA" id="ARBA00022837"/>
    </source>
</evidence>
<dbReference type="Pfam" id="PF08321">
    <property type="entry name" value="PPP5"/>
    <property type="match status" value="1"/>
</dbReference>
<dbReference type="InterPro" id="IPR012008">
    <property type="entry name" value="Ser/Thr-Pase_EF-hand_contain"/>
</dbReference>
<evidence type="ECO:0000313" key="12">
    <source>
        <dbReference type="EMBL" id="MBN3278678.1"/>
    </source>
</evidence>
<comment type="cofactor">
    <cofactor evidence="1">
        <name>Mn(2+)</name>
        <dbReference type="ChEBI" id="CHEBI:29035"/>
    </cofactor>
</comment>
<dbReference type="PRINTS" id="PR00114">
    <property type="entry name" value="STPHPHTASE"/>
</dbReference>
<dbReference type="InterPro" id="IPR051134">
    <property type="entry name" value="PPP_phosphatase"/>
</dbReference>
<dbReference type="PROSITE" id="PS50222">
    <property type="entry name" value="EF_HAND_2"/>
    <property type="match status" value="3"/>
</dbReference>
<dbReference type="CDD" id="cd00051">
    <property type="entry name" value="EFh"/>
    <property type="match status" value="1"/>
</dbReference>
<dbReference type="PANTHER" id="PTHR45668:SF2">
    <property type="entry name" value="SERINE_THREONINE-PROTEIN PHOSPHATASE WITH EF-HANDS 2"/>
    <property type="match status" value="1"/>
</dbReference>
<dbReference type="SMART" id="SM00054">
    <property type="entry name" value="EFh"/>
    <property type="match status" value="3"/>
</dbReference>
<dbReference type="Gene3D" id="3.60.21.10">
    <property type="match status" value="1"/>
</dbReference>
<accession>A0ABS2XWC4</accession>
<evidence type="ECO:0000259" key="11">
    <source>
        <dbReference type="PROSITE" id="PS50222"/>
    </source>
</evidence>
<dbReference type="Proteomes" id="UP001166093">
    <property type="component" value="Unassembled WGS sequence"/>
</dbReference>
<dbReference type="InterPro" id="IPR004843">
    <property type="entry name" value="Calcineurin-like_PHP"/>
</dbReference>
<dbReference type="InterPro" id="IPR002048">
    <property type="entry name" value="EF_hand_dom"/>
</dbReference>
<dbReference type="PROSITE" id="PS00018">
    <property type="entry name" value="EF_HAND_1"/>
    <property type="match status" value="2"/>
</dbReference>
<dbReference type="PANTHER" id="PTHR45668">
    <property type="entry name" value="SERINE/THREONINE-PROTEIN PHOSPHATASE 5-RELATED"/>
    <property type="match status" value="1"/>
</dbReference>
<dbReference type="Gene3D" id="1.10.238.10">
    <property type="entry name" value="EF-hand"/>
    <property type="match status" value="1"/>
</dbReference>
<proteinExistence type="inferred from homology"/>
<comment type="caution">
    <text evidence="12">The sequence shown here is derived from an EMBL/GenBank/DDBJ whole genome shotgun (WGS) entry which is preliminary data.</text>
</comment>
<evidence type="ECO:0000256" key="2">
    <source>
        <dbReference type="ARBA" id="ARBA00008294"/>
    </source>
</evidence>
<protein>
    <recommendedName>
        <fullName evidence="10">Serine/threonine-protein phosphatase</fullName>
        <ecNumber evidence="10">3.1.3.16</ecNumber>
    </recommendedName>
</protein>
<dbReference type="PROSITE" id="PS50096">
    <property type="entry name" value="IQ"/>
    <property type="match status" value="1"/>
</dbReference>